<feature type="non-terminal residue" evidence="2">
    <location>
        <position position="189"/>
    </location>
</feature>
<reference evidence="2" key="1">
    <citation type="submission" date="2020-07" db="EMBL/GenBank/DDBJ databases">
        <authorList>
            <person name="Nazaruddin N."/>
        </authorList>
    </citation>
    <scope>NUCLEOTIDE SEQUENCE</scope>
</reference>
<dbReference type="EMBL" id="CAJDYZ010009995">
    <property type="protein sequence ID" value="CAD1477402.1"/>
    <property type="molecule type" value="Genomic_DNA"/>
</dbReference>
<dbReference type="AlphaFoldDB" id="A0A6V7HAR1"/>
<protein>
    <submittedName>
        <fullName evidence="2">Uncharacterized protein</fullName>
    </submittedName>
</protein>
<feature type="region of interest" description="Disordered" evidence="1">
    <location>
        <begin position="79"/>
        <end position="98"/>
    </location>
</feature>
<dbReference type="Proteomes" id="UP000752696">
    <property type="component" value="Unassembled WGS sequence"/>
</dbReference>
<dbReference type="OrthoDB" id="10587288at2759"/>
<proteinExistence type="predicted"/>
<evidence type="ECO:0000313" key="3">
    <source>
        <dbReference type="Proteomes" id="UP000752696"/>
    </source>
</evidence>
<sequence length="189" mass="21337">ANRRLIFVFRCGAVRCGVVWRRRRRRGRWKKFKIRSKVSVACEGARTGGPGAVGPGPTKGKERTSFFRVSFLSIRRDEGHAGEKANKPSRQTRPTVSADDRAMCAGPAKSQWKVKGQEPRQPFCHSISDSSIMYRIFLTLSYAEFKMAMEVIFLRWMHATVSVQRVESVSTRLAITYGGTDIIINLLPT</sequence>
<evidence type="ECO:0000313" key="2">
    <source>
        <dbReference type="EMBL" id="CAD1477402.1"/>
    </source>
</evidence>
<keyword evidence="3" id="KW-1185">Reference proteome</keyword>
<evidence type="ECO:0000256" key="1">
    <source>
        <dbReference type="SAM" id="MobiDB-lite"/>
    </source>
</evidence>
<organism evidence="2 3">
    <name type="scientific">Heterotrigona itama</name>
    <dbReference type="NCBI Taxonomy" id="395501"/>
    <lineage>
        <taxon>Eukaryota</taxon>
        <taxon>Metazoa</taxon>
        <taxon>Ecdysozoa</taxon>
        <taxon>Arthropoda</taxon>
        <taxon>Hexapoda</taxon>
        <taxon>Insecta</taxon>
        <taxon>Pterygota</taxon>
        <taxon>Neoptera</taxon>
        <taxon>Endopterygota</taxon>
        <taxon>Hymenoptera</taxon>
        <taxon>Apocrita</taxon>
        <taxon>Aculeata</taxon>
        <taxon>Apoidea</taxon>
        <taxon>Anthophila</taxon>
        <taxon>Apidae</taxon>
        <taxon>Heterotrigona</taxon>
    </lineage>
</organism>
<name>A0A6V7HAR1_9HYME</name>
<accession>A0A6V7HAR1</accession>
<gene>
    <name evidence="2" type="ORF">MHI_LOCUS724694</name>
</gene>
<comment type="caution">
    <text evidence="2">The sequence shown here is derived from an EMBL/GenBank/DDBJ whole genome shotgun (WGS) entry which is preliminary data.</text>
</comment>